<dbReference type="FunFam" id="2.130.10.10:FF:003383">
    <property type="entry name" value="Uncharacterized protein"/>
    <property type="match status" value="1"/>
</dbReference>
<dbReference type="EMBL" id="LDAU01000066">
    <property type="protein sequence ID" value="KRX08291.1"/>
    <property type="molecule type" value="Genomic_DNA"/>
</dbReference>
<dbReference type="SMART" id="SM00320">
    <property type="entry name" value="WD40"/>
    <property type="match status" value="5"/>
</dbReference>
<evidence type="ECO:0000256" key="4">
    <source>
        <dbReference type="ARBA" id="ARBA00022737"/>
    </source>
</evidence>
<reference evidence="10 11" key="1">
    <citation type="journal article" date="2015" name="Sci. Rep.">
        <title>Genome of the facultative scuticociliatosis pathogen Pseudocohnilembus persalinus provides insight into its virulence through horizontal gene transfer.</title>
        <authorList>
            <person name="Xiong J."/>
            <person name="Wang G."/>
            <person name="Cheng J."/>
            <person name="Tian M."/>
            <person name="Pan X."/>
            <person name="Warren A."/>
            <person name="Jiang C."/>
            <person name="Yuan D."/>
            <person name="Miao W."/>
        </authorList>
    </citation>
    <scope>NUCLEOTIDE SEQUENCE [LARGE SCALE GENOMIC DNA]</scope>
    <source>
        <strain evidence="10">36N120E</strain>
    </source>
</reference>
<evidence type="ECO:0000313" key="11">
    <source>
        <dbReference type="Proteomes" id="UP000054937"/>
    </source>
</evidence>
<dbReference type="Gene3D" id="2.130.10.10">
    <property type="entry name" value="YVTN repeat-like/Quinoprotein amine dehydrogenase"/>
    <property type="match status" value="2"/>
</dbReference>
<dbReference type="OrthoDB" id="2186662at2759"/>
<accession>A0A0V0R197</accession>
<dbReference type="FunFam" id="1.25.40.470:FF:000008">
    <property type="entry name" value="Intraflagellar transport protein 172 homolog"/>
    <property type="match status" value="1"/>
</dbReference>
<evidence type="ECO:0000256" key="1">
    <source>
        <dbReference type="ARBA" id="ARBA00004138"/>
    </source>
</evidence>
<comment type="subcellular location">
    <subcellularLocation>
        <location evidence="1">Cell projection</location>
        <location evidence="1">Cilium</location>
    </subcellularLocation>
</comment>
<dbReference type="Proteomes" id="UP000054937">
    <property type="component" value="Unassembled WGS sequence"/>
</dbReference>
<name>A0A0V0R197_PSEPJ</name>
<evidence type="ECO:0000256" key="5">
    <source>
        <dbReference type="ARBA" id="ARBA00022803"/>
    </source>
</evidence>
<dbReference type="GO" id="GO:0036064">
    <property type="term" value="C:ciliary basal body"/>
    <property type="evidence" value="ECO:0007669"/>
    <property type="project" value="TreeGrafter"/>
</dbReference>
<dbReference type="OMA" id="LKRTIWQ"/>
<keyword evidence="5" id="KW-0802">TPR repeat</keyword>
<proteinExistence type="inferred from homology"/>
<dbReference type="InterPro" id="IPR015943">
    <property type="entry name" value="WD40/YVTN_repeat-like_dom_sf"/>
</dbReference>
<evidence type="ECO:0000313" key="10">
    <source>
        <dbReference type="EMBL" id="KRX08291.1"/>
    </source>
</evidence>
<keyword evidence="6" id="KW-0969">Cilium</keyword>
<dbReference type="Pfam" id="PF23387">
    <property type="entry name" value="TPR_IFT80_172"/>
    <property type="match status" value="1"/>
</dbReference>
<comment type="caution">
    <text evidence="10">The sequence shown here is derived from an EMBL/GenBank/DDBJ whole genome shotgun (WGS) entry which is preliminary data.</text>
</comment>
<dbReference type="Pfam" id="PF00400">
    <property type="entry name" value="WD40"/>
    <property type="match status" value="1"/>
</dbReference>
<comment type="similarity">
    <text evidence="8">Belongs to the IFT172 family.</text>
</comment>
<keyword evidence="4" id="KW-0677">Repeat</keyword>
<dbReference type="PANTHER" id="PTHR15722:SF2">
    <property type="entry name" value="INTRAFLAGELLAR TRANSPORT PROTEIN 172 HOMOLOG"/>
    <property type="match status" value="1"/>
</dbReference>
<dbReference type="InParanoid" id="A0A0V0R197"/>
<dbReference type="SUPFAM" id="SSF48452">
    <property type="entry name" value="TPR-like"/>
    <property type="match status" value="1"/>
</dbReference>
<dbReference type="GO" id="GO:0030992">
    <property type="term" value="C:intraciliary transport particle B"/>
    <property type="evidence" value="ECO:0007669"/>
    <property type="project" value="TreeGrafter"/>
</dbReference>
<dbReference type="GO" id="GO:0005930">
    <property type="term" value="C:axoneme"/>
    <property type="evidence" value="ECO:0007669"/>
    <property type="project" value="TreeGrafter"/>
</dbReference>
<keyword evidence="2" id="KW-0217">Developmental protein</keyword>
<dbReference type="Gene3D" id="1.25.40.470">
    <property type="match status" value="4"/>
</dbReference>
<evidence type="ECO:0000256" key="8">
    <source>
        <dbReference type="ARBA" id="ARBA00038130"/>
    </source>
</evidence>
<dbReference type="GO" id="GO:0042073">
    <property type="term" value="P:intraciliary transport"/>
    <property type="evidence" value="ECO:0007669"/>
    <property type="project" value="TreeGrafter"/>
</dbReference>
<evidence type="ECO:0000256" key="3">
    <source>
        <dbReference type="ARBA" id="ARBA00022574"/>
    </source>
</evidence>
<evidence type="ECO:0000256" key="2">
    <source>
        <dbReference type="ARBA" id="ARBA00022473"/>
    </source>
</evidence>
<dbReference type="InterPro" id="IPR036322">
    <property type="entry name" value="WD40_repeat_dom_sf"/>
</dbReference>
<keyword evidence="11" id="KW-1185">Reference proteome</keyword>
<keyword evidence="3" id="KW-0853">WD repeat</keyword>
<dbReference type="SUPFAM" id="SSF50978">
    <property type="entry name" value="WD40 repeat-like"/>
    <property type="match status" value="2"/>
</dbReference>
<evidence type="ECO:0000256" key="6">
    <source>
        <dbReference type="ARBA" id="ARBA00023069"/>
    </source>
</evidence>
<evidence type="ECO:0000256" key="7">
    <source>
        <dbReference type="ARBA" id="ARBA00023273"/>
    </source>
</evidence>
<dbReference type="InterPro" id="IPR011990">
    <property type="entry name" value="TPR-like_helical_dom_sf"/>
</dbReference>
<organism evidence="10 11">
    <name type="scientific">Pseudocohnilembus persalinus</name>
    <name type="common">Ciliate</name>
    <dbReference type="NCBI Taxonomy" id="266149"/>
    <lineage>
        <taxon>Eukaryota</taxon>
        <taxon>Sar</taxon>
        <taxon>Alveolata</taxon>
        <taxon>Ciliophora</taxon>
        <taxon>Intramacronucleata</taxon>
        <taxon>Oligohymenophorea</taxon>
        <taxon>Scuticociliatia</taxon>
        <taxon>Philasterida</taxon>
        <taxon>Pseudocohnilembidae</taxon>
        <taxon>Pseudocohnilembus</taxon>
    </lineage>
</organism>
<gene>
    <name evidence="10" type="ORF">PPERSA_01752</name>
</gene>
<protein>
    <submittedName>
        <fullName evidence="10">WD40-repeat-containing domain</fullName>
    </submittedName>
</protein>
<evidence type="ECO:0000259" key="9">
    <source>
        <dbReference type="Pfam" id="PF23387"/>
    </source>
</evidence>
<dbReference type="PANTHER" id="PTHR15722">
    <property type="entry name" value="IFT140/172-RELATED"/>
    <property type="match status" value="1"/>
</dbReference>
<dbReference type="InterPro" id="IPR001680">
    <property type="entry name" value="WD40_rpt"/>
</dbReference>
<dbReference type="InterPro" id="IPR056157">
    <property type="entry name" value="TPR_IFT80_172_dom"/>
</dbReference>
<sequence length="1733" mass="199669">MQLKFHSNVMPPVDGMRKISALAWSPDGLRLAISTADRIIQLYDDQGVKKDKIPTKPSSEDVKSYVIRGIEFSPDGTRIAVAKSDNIVMVYNIGNNWGDRKTICNKFPASSSVTSIAWPKNRPSELVFGLAEGKIKCGFLRNNKSSVLYSTDSYCVSLAASKSGDSVVSGHLDGSIYAYNLESQQAQKVCVHHSIPYALEWGEQIVAAGNDSKVSFYDSYGNLLQRFDYTNDDKVKEFSLAKFNPSGDTVVLGNFNRFYTYNYNTKRGQWEELGVQKIENYYTVTALTWKNDGSRLVTGSLCGSVDFYDASMKKIKYKGKFELNYVSPSQIVVKILANGSKAVVRSNYSEIQKINIFQDRYAVAHTHESILICDLNQNKNSEIMWKGSGNEKYDFSNPNICMIFNAGELTFVEYGNNEPLGTCRTEHMKSKLISCRLNYFGKNQKQKQGNKMVAYLLDLQTISIQDLANNVNVAQINHDSKLDFIELNSHANKLLFRDKRKQLYLFNIKTQTKSTLLSYCSFAQWVPSSEVVVAQNRQNLCVWYSIEHPDKVTIYNIKGDVDTIERNEGKTEVIVNDGNNTVAYALDEPLIEFGFAIESGDLEKAAQILDPLDNNPETEANWKTLSKLALEQQNISVAEHCFSSLGDISKANYLRKIEKLIKQYEQETGKNDGMTYYKVQARLAVLDKQFYRAEAILLDHNEVEEAMEMYQELHKWDESIKIAEKKQHPDLAELKNNYHQWLIETNQEEKVGEVKEQEGDFMAAITFYLKGGLPARAANVVFNYDSPYPQDVLNQIAVQLEQNSMYEKAGEFYENMENLQKALDNYCKGNAFKKAVDLARRSEPRIVPQLEERWGDHLVSIKQNESAVNHYIEANSHQKAIEAALAARQWNKAIQLLQNQTQEFSRPYYKVIAKHYADVRQCDFAEKYFLKAGLPVDAFEMYAKQSKWEQALKVARDNLPESEIVMLYVKQAEKFETQQMYKEAEKLFTTVEVYDLAINMYKKAGQYDNMIRLVGKHRPELLKDTHLSIAQRLQKEQHYKQAEHHFIESGSWHGAVEMYKQQSMWEDAVHVCKLYGSDQETCEIAKQWAETLGPEAGMKMLIKMNLVDAIIEYLSDRNEFDEAFRTAKQHAKHKILDVHLKYAFHLEDQQRYKEAEEHFIKANKPQEAINMYEHLGDFHSALQVARQYDPQSEITILLNQAKMYIDKREYQKAENCYLNARKPEEAIKMYTDLQNYNEAIRLAKKVLPQLVPELMKKYQDGNQQSNNFDDYYQQAQNWEQNRDYIKAIDTYLDITRDNTQDIQVCENAWKRAFQLTLQYDKDQIMNVVNLVGKRLIEIQSFMEAGRVYEQVQLYEQAVYAYLQGEQFFEAEQCIQQVRGNQQLFNKLSSLVQSKKMDKNKASGDALGLIKSGQVQEGLEMLAQRNQWEQLLECANQYGGGEILGRYLNRYAKTTMEAGQFGDTIQAFYKYGMQPIRNNYPIYKTLSLEIFVDCEPKEIELLRGTLYNFYKLLEGTGDASSPAGQEFYKQLQVSHLINLKNQYQKKNIHNLFTTISISCLRYSDLARLDQLYYDAGTALKQENQSGFASILLNRYLDIYEVIEDPDNNNIQDSGEFQETDIPSPFDVPLPESNFLDAKKLEQIKDWLLQFSMNNQTTQELPMVPCDNCNQNMYEYGSRCARCRHQYEICIISGRPIRKGESHSCRSCGKAGIQSQWKSYLQHFTNCPWCNNSPN</sequence>
<feature type="domain" description="IFT80/172/WDR35 TPR" evidence="9">
    <location>
        <begin position="622"/>
        <end position="751"/>
    </location>
</feature>
<keyword evidence="7" id="KW-0966">Cell projection</keyword>